<reference evidence="1 2" key="1">
    <citation type="submission" date="2019-03" db="EMBL/GenBank/DDBJ databases">
        <title>Genomic Encyclopedia of Type Strains, Phase IV (KMG-IV): sequencing the most valuable type-strain genomes for metagenomic binning, comparative biology and taxonomic classification.</title>
        <authorList>
            <person name="Goeker M."/>
        </authorList>
    </citation>
    <scope>NUCLEOTIDE SEQUENCE [LARGE SCALE GENOMIC DNA]</scope>
    <source>
        <strain evidence="1 2">DSM 15505</strain>
    </source>
</reference>
<name>A0A4R7K157_9GAMM</name>
<sequence length="108" mass="12857">MQVPRPTDHCQLCNRSGLPVTKHHLIPRGVHRRKRFRKAFDLEDRLTRILWVCRPCHNAIHAARSEQELAMHYNTREKLLEIPELRDFVDWIQHKPPGFKPKQRPAKG</sequence>
<organism evidence="1 2">
    <name type="scientific">Halospina denitrificans</name>
    <dbReference type="NCBI Taxonomy" id="332522"/>
    <lineage>
        <taxon>Bacteria</taxon>
        <taxon>Pseudomonadati</taxon>
        <taxon>Pseudomonadota</taxon>
        <taxon>Gammaproteobacteria</taxon>
        <taxon>Halospina</taxon>
    </lineage>
</organism>
<dbReference type="Proteomes" id="UP000295830">
    <property type="component" value="Unassembled WGS sequence"/>
</dbReference>
<gene>
    <name evidence="1" type="ORF">DES49_0683</name>
</gene>
<evidence type="ECO:0000313" key="1">
    <source>
        <dbReference type="EMBL" id="TDT44572.1"/>
    </source>
</evidence>
<dbReference type="OrthoDB" id="9802640at2"/>
<dbReference type="EMBL" id="SOAX01000001">
    <property type="protein sequence ID" value="TDT44572.1"/>
    <property type="molecule type" value="Genomic_DNA"/>
</dbReference>
<keyword evidence="2" id="KW-1185">Reference proteome</keyword>
<accession>A0A4R7K157</accession>
<proteinExistence type="predicted"/>
<dbReference type="AlphaFoldDB" id="A0A4R7K157"/>
<protein>
    <recommendedName>
        <fullName evidence="3">HNH endonuclease</fullName>
    </recommendedName>
</protein>
<comment type="caution">
    <text evidence="1">The sequence shown here is derived from an EMBL/GenBank/DDBJ whole genome shotgun (WGS) entry which is preliminary data.</text>
</comment>
<dbReference type="PANTHER" id="PTHR37827">
    <property type="entry name" value="TUDOR DOMAIN-CONTAINING PROTEIN"/>
    <property type="match status" value="1"/>
</dbReference>
<evidence type="ECO:0000313" key="2">
    <source>
        <dbReference type="Proteomes" id="UP000295830"/>
    </source>
</evidence>
<dbReference type="PANTHER" id="PTHR37827:SF1">
    <property type="entry name" value="HNH DOMAIN-CONTAINING PROTEIN"/>
    <property type="match status" value="1"/>
</dbReference>
<dbReference type="RefSeq" id="WP_133734943.1">
    <property type="nucleotide sequence ID" value="NZ_SOAX01000001.1"/>
</dbReference>
<evidence type="ECO:0008006" key="3">
    <source>
        <dbReference type="Google" id="ProtNLM"/>
    </source>
</evidence>